<feature type="transmembrane region" description="Helical" evidence="1">
    <location>
        <begin position="99"/>
        <end position="122"/>
    </location>
</feature>
<protein>
    <submittedName>
        <fullName evidence="2">Uncharacterized protein</fullName>
    </submittedName>
</protein>
<feature type="transmembrane region" description="Helical" evidence="1">
    <location>
        <begin position="129"/>
        <end position="147"/>
    </location>
</feature>
<reference evidence="2" key="1">
    <citation type="submission" date="2022-09" db="EMBL/GenBank/DDBJ databases">
        <title>Tahibacter sp. nov., isolated from a fresh water.</title>
        <authorList>
            <person name="Baek J.H."/>
            <person name="Lee J.K."/>
            <person name="Kim J.M."/>
            <person name="Jeon C.O."/>
        </authorList>
    </citation>
    <scope>NUCLEOTIDE SEQUENCE</scope>
    <source>
        <strain evidence="2">W38</strain>
    </source>
</reference>
<evidence type="ECO:0000313" key="2">
    <source>
        <dbReference type="EMBL" id="UXI69411.1"/>
    </source>
</evidence>
<accession>A0ABY6BHA9</accession>
<feature type="transmembrane region" description="Helical" evidence="1">
    <location>
        <begin position="181"/>
        <end position="203"/>
    </location>
</feature>
<feature type="transmembrane region" description="Helical" evidence="1">
    <location>
        <begin position="9"/>
        <end position="29"/>
    </location>
</feature>
<organism evidence="2 3">
    <name type="scientific">Tahibacter amnicola</name>
    <dbReference type="NCBI Taxonomy" id="2976241"/>
    <lineage>
        <taxon>Bacteria</taxon>
        <taxon>Pseudomonadati</taxon>
        <taxon>Pseudomonadota</taxon>
        <taxon>Gammaproteobacteria</taxon>
        <taxon>Lysobacterales</taxon>
        <taxon>Rhodanobacteraceae</taxon>
        <taxon>Tahibacter</taxon>
    </lineage>
</organism>
<keyword evidence="1" id="KW-1133">Transmembrane helix</keyword>
<keyword evidence="1" id="KW-0472">Membrane</keyword>
<gene>
    <name evidence="2" type="ORF">N4264_07110</name>
</gene>
<name>A0ABY6BHA9_9GAMM</name>
<sequence>MQKAARVPLPLKLAFTAFMMVMVPFYWKAYGPTNFLYFCDVAMFLTLAAVWTESPLLASLPAVGLIIPQIVWCVDFLATLVGAPLLGMTAYMFNPSIPLFARGLSSFHAWLPFVLLFLVARLGYDRRALFGWTAIAWVLMAIARLLLPAPPPDPANPNAPVNVNYVYGFSDQAAQNFMPDWAWLTVLYVGLPLLVFLPTHLLLNRWRGTRAPVPAFA</sequence>
<keyword evidence="1" id="KW-0812">Transmembrane</keyword>
<keyword evidence="3" id="KW-1185">Reference proteome</keyword>
<dbReference type="Proteomes" id="UP001064632">
    <property type="component" value="Chromosome"/>
</dbReference>
<dbReference type="EMBL" id="CP104694">
    <property type="protein sequence ID" value="UXI69411.1"/>
    <property type="molecule type" value="Genomic_DNA"/>
</dbReference>
<dbReference type="RefSeq" id="WP_261696366.1">
    <property type="nucleotide sequence ID" value="NZ_CP104694.1"/>
</dbReference>
<feature type="transmembrane region" description="Helical" evidence="1">
    <location>
        <begin position="35"/>
        <end position="58"/>
    </location>
</feature>
<feature type="transmembrane region" description="Helical" evidence="1">
    <location>
        <begin position="70"/>
        <end position="93"/>
    </location>
</feature>
<evidence type="ECO:0000313" key="3">
    <source>
        <dbReference type="Proteomes" id="UP001064632"/>
    </source>
</evidence>
<evidence type="ECO:0000256" key="1">
    <source>
        <dbReference type="SAM" id="Phobius"/>
    </source>
</evidence>
<proteinExistence type="predicted"/>